<comment type="subcellular location">
    <subcellularLocation>
        <location evidence="1">Cytoplasm</location>
    </subcellularLocation>
</comment>
<dbReference type="GO" id="GO:0032045">
    <property type="term" value="C:guanyl-nucleotide exchange factor complex"/>
    <property type="evidence" value="ECO:0007669"/>
    <property type="project" value="TreeGrafter"/>
</dbReference>
<dbReference type="GO" id="GO:0006914">
    <property type="term" value="P:autophagy"/>
    <property type="evidence" value="ECO:0007669"/>
    <property type="project" value="UniProtKB-KW"/>
</dbReference>
<dbReference type="OrthoDB" id="2289278at2759"/>
<dbReference type="Pfam" id="PF11704">
    <property type="entry name" value="Folliculin"/>
    <property type="match status" value="1"/>
</dbReference>
<sequence>GFSISEDAQVVVSDTEAGVFAFVHHLVLYDNTARGFVRPYCIAFITTDQRKLMRFYEELSWKFKKVARFLKYGNKMVFVGDLERHLKDLEYTKNVLLNQVCKIRLRHAEGQEEHIPDARRNAENELYRGLQTIQQSSLEIREILSVLKPLMPDQRLESRFRKLEERAYQGISSAGVDKLSLPESGFADLSAVDDLDHRCGSLSEPRISPLALFNPREYKPVLVETKKARRFNAPLRGLHELCSWGAKEGLKKLRHIHMYFKRDMTILELEKNESRLFRPRNACIHHGHCVTGNFLAGVQMKKSLEATEEAEQSWSMLCSHNWSSLGSINSEDSFKSVDSFPSPNGLTEASPSSFHTYDSLSGPAFQSASGSPEREFSLLTSDEYYPDMPSHKTEAVTYVQAESLISKLHNVSAENIEHFLENLEGYSINGDEGSDKDKDSDMGVMQFNSELRGMNLKNKCNISHSDSLFPCLNTDMSPREADITVNKDNTHRRERLNCSFVGREMEACNEESNIRDHLANKIINLSTVNQNISDEIIDNCQEETLLRKNDFSASGISCSEVNSRNQDGCFQGRSVMFVENDQSDDSVIESDSVEATQGLSVNRVYSSGKISKTCIHDDISDDLQKDIVPKDLRSDVYLLGSEDNQVSSENGLSVHRPDSVQRCNSMLSLQLEQEDNQRKDSKVSAVLGSPACECSQRDSEKVLSSVRSLQLSANTSSSTEGLDKLLEAGVSKSEGSNHNNSKHSHVQNYPQFSRHITNTAQSRSEKSAHPEAYHNDLVRGRAESDVSSVFTEISVQDMYHLMGLKGEYKDGNLHEGFEAANGTDDCIDIPTSQNTAAWKPRCGLYTVGDWINNVTKDRPGYGLLEVLSTYQYLEHVIFSLLSGRPVLVAGSAKLESEVIRVVNALAVFVPATRRKSHSVLEWTSKPVKITDLIKLKLIGVCRPERRSLDSFIPSAIKKACTVVDIEKRIIVAPPYQGQFIATLMAKRRVLKTDIQLLAYIEWWLMDILAKAFIFFHSFCLGSGGSILYSHSPKDQRDAYLENVSVVMGRLGVRDCDCQLIENLTEVVKLSKLEHHIWQGHEPGSIVTPVTLQQRVCERFRC</sequence>
<evidence type="ECO:0000256" key="4">
    <source>
        <dbReference type="ARBA" id="ARBA00023006"/>
    </source>
</evidence>
<evidence type="ECO:0000256" key="1">
    <source>
        <dbReference type="ARBA" id="ARBA00004496"/>
    </source>
</evidence>
<dbReference type="Proteomes" id="UP000678393">
    <property type="component" value="Unassembled WGS sequence"/>
</dbReference>
<name>A0A8S3ZE66_9EUPU</name>
<keyword evidence="3" id="KW-0344">Guanine-nucleotide releasing factor</keyword>
<comment type="similarity">
    <text evidence="5">Belongs to the SMCR8 family.</text>
</comment>
<gene>
    <name evidence="7" type="ORF">CUNI_LOCUS13422</name>
</gene>
<proteinExistence type="inferred from homology"/>
<dbReference type="PANTHER" id="PTHR31334">
    <property type="entry name" value="SMITH-MAGENIS SYNDROME REGION GENE 8 PROTEIN"/>
    <property type="match status" value="1"/>
</dbReference>
<dbReference type="GO" id="GO:0005096">
    <property type="term" value="F:GTPase activator activity"/>
    <property type="evidence" value="ECO:0007669"/>
    <property type="project" value="InterPro"/>
</dbReference>
<protein>
    <recommendedName>
        <fullName evidence="6">UDENN FLCN/SMCR8-type domain-containing protein</fullName>
    </recommendedName>
</protein>
<keyword evidence="2" id="KW-0963">Cytoplasm</keyword>
<evidence type="ECO:0000256" key="2">
    <source>
        <dbReference type="ARBA" id="ARBA00022490"/>
    </source>
</evidence>
<feature type="non-terminal residue" evidence="7">
    <location>
        <position position="1101"/>
    </location>
</feature>
<keyword evidence="4" id="KW-0072">Autophagy</keyword>
<evidence type="ECO:0000313" key="7">
    <source>
        <dbReference type="EMBL" id="CAG5127864.1"/>
    </source>
</evidence>
<dbReference type="AlphaFoldDB" id="A0A8S3ZE66"/>
<evidence type="ECO:0000313" key="8">
    <source>
        <dbReference type="Proteomes" id="UP000678393"/>
    </source>
</evidence>
<keyword evidence="8" id="KW-1185">Reference proteome</keyword>
<accession>A0A8S3ZE66</accession>
<dbReference type="PANTHER" id="PTHR31334:SF1">
    <property type="entry name" value="GUANINE NUCLEOTIDE EXCHANGE PROTEIN SMCR8"/>
    <property type="match status" value="1"/>
</dbReference>
<evidence type="ECO:0000256" key="3">
    <source>
        <dbReference type="ARBA" id="ARBA00022658"/>
    </source>
</evidence>
<dbReference type="GO" id="GO:0005737">
    <property type="term" value="C:cytoplasm"/>
    <property type="evidence" value="ECO:0007669"/>
    <property type="project" value="UniProtKB-SubCell"/>
</dbReference>
<dbReference type="GO" id="GO:0005085">
    <property type="term" value="F:guanyl-nucleotide exchange factor activity"/>
    <property type="evidence" value="ECO:0007669"/>
    <property type="project" value="UniProtKB-KW"/>
</dbReference>
<evidence type="ECO:0000256" key="5">
    <source>
        <dbReference type="ARBA" id="ARBA00038137"/>
    </source>
</evidence>
<dbReference type="InterPro" id="IPR037521">
    <property type="entry name" value="FLCN/SMCR8_DENN"/>
</dbReference>
<dbReference type="InterPro" id="IPR037520">
    <property type="entry name" value="Folliculin/SMCR8_longin"/>
</dbReference>
<evidence type="ECO:0000259" key="6">
    <source>
        <dbReference type="PROSITE" id="PS51834"/>
    </source>
</evidence>
<dbReference type="EMBL" id="CAJHNH020002826">
    <property type="protein sequence ID" value="CAG5127864.1"/>
    <property type="molecule type" value="Genomic_DNA"/>
</dbReference>
<comment type="caution">
    <text evidence="7">The sequence shown here is derived from an EMBL/GenBank/DDBJ whole genome shotgun (WGS) entry which is preliminary data.</text>
</comment>
<feature type="domain" description="UDENN FLCN/SMCR8-type" evidence="6">
    <location>
        <begin position="1"/>
        <end position="1068"/>
    </location>
</feature>
<organism evidence="7 8">
    <name type="scientific">Candidula unifasciata</name>
    <dbReference type="NCBI Taxonomy" id="100452"/>
    <lineage>
        <taxon>Eukaryota</taxon>
        <taxon>Metazoa</taxon>
        <taxon>Spiralia</taxon>
        <taxon>Lophotrochozoa</taxon>
        <taxon>Mollusca</taxon>
        <taxon>Gastropoda</taxon>
        <taxon>Heterobranchia</taxon>
        <taxon>Euthyneura</taxon>
        <taxon>Panpulmonata</taxon>
        <taxon>Eupulmonata</taxon>
        <taxon>Stylommatophora</taxon>
        <taxon>Helicina</taxon>
        <taxon>Helicoidea</taxon>
        <taxon>Geomitridae</taxon>
        <taxon>Candidula</taxon>
    </lineage>
</organism>
<reference evidence="7" key="1">
    <citation type="submission" date="2021-04" db="EMBL/GenBank/DDBJ databases">
        <authorList>
            <consortium name="Molecular Ecology Group"/>
        </authorList>
    </citation>
    <scope>NUCLEOTIDE SEQUENCE</scope>
</reference>
<dbReference type="PROSITE" id="PS51834">
    <property type="entry name" value="DENN_FLCN_SMCR8"/>
    <property type="match status" value="1"/>
</dbReference>